<evidence type="ECO:0000313" key="2">
    <source>
        <dbReference type="EMBL" id="MBB5867514.1"/>
    </source>
</evidence>
<accession>A0A841BGV9</accession>
<keyword evidence="3" id="KW-1185">Reference proteome</keyword>
<dbReference type="AlphaFoldDB" id="A0A841BGV9"/>
<sequence>MRRYRIGLLWVLLMAAVTAGCGTSGGGGGEPNSIGDIPDDQVFVLYAPPQGGYNVKIPEGWTSTQRADGAVSFTDKLNTILLESKAAAAAPDETTARAGLAAIKTSPGYAEGAVSTVARPAGPAVLATYRIDAPADAVTGKIINDDVERYQFFHAGLLVTVTLSGPHGADNVDPWRTVTDSLAWAP</sequence>
<feature type="signal peptide" evidence="1">
    <location>
        <begin position="1"/>
        <end position="19"/>
    </location>
</feature>
<evidence type="ECO:0000313" key="3">
    <source>
        <dbReference type="Proteomes" id="UP000587527"/>
    </source>
</evidence>
<feature type="chain" id="PRO_5038700594" description="Lipoprotein" evidence="1">
    <location>
        <begin position="20"/>
        <end position="186"/>
    </location>
</feature>
<protein>
    <recommendedName>
        <fullName evidence="4">Lipoprotein</fullName>
    </recommendedName>
</protein>
<dbReference type="PROSITE" id="PS51257">
    <property type="entry name" value="PROKAR_LIPOPROTEIN"/>
    <property type="match status" value="1"/>
</dbReference>
<proteinExistence type="predicted"/>
<dbReference type="EMBL" id="JACHMN010000001">
    <property type="protein sequence ID" value="MBB5867514.1"/>
    <property type="molecule type" value="Genomic_DNA"/>
</dbReference>
<comment type="caution">
    <text evidence="2">The sequence shown here is derived from an EMBL/GenBank/DDBJ whole genome shotgun (WGS) entry which is preliminary data.</text>
</comment>
<dbReference type="Proteomes" id="UP000587527">
    <property type="component" value="Unassembled WGS sequence"/>
</dbReference>
<evidence type="ECO:0000256" key="1">
    <source>
        <dbReference type="SAM" id="SignalP"/>
    </source>
</evidence>
<organism evidence="2 3">
    <name type="scientific">Allocatelliglobosispora scoriae</name>
    <dbReference type="NCBI Taxonomy" id="643052"/>
    <lineage>
        <taxon>Bacteria</taxon>
        <taxon>Bacillati</taxon>
        <taxon>Actinomycetota</taxon>
        <taxon>Actinomycetes</taxon>
        <taxon>Micromonosporales</taxon>
        <taxon>Micromonosporaceae</taxon>
        <taxon>Allocatelliglobosispora</taxon>
    </lineage>
</organism>
<keyword evidence="1" id="KW-0732">Signal</keyword>
<name>A0A841BGV9_9ACTN</name>
<reference evidence="2 3" key="1">
    <citation type="submission" date="2020-08" db="EMBL/GenBank/DDBJ databases">
        <title>Sequencing the genomes of 1000 actinobacteria strains.</title>
        <authorList>
            <person name="Klenk H.-P."/>
        </authorList>
    </citation>
    <scope>NUCLEOTIDE SEQUENCE [LARGE SCALE GENOMIC DNA]</scope>
    <source>
        <strain evidence="2 3">DSM 45362</strain>
    </source>
</reference>
<evidence type="ECO:0008006" key="4">
    <source>
        <dbReference type="Google" id="ProtNLM"/>
    </source>
</evidence>
<gene>
    <name evidence="2" type="ORF">F4553_000893</name>
</gene>
<dbReference type="RefSeq" id="WP_184832342.1">
    <property type="nucleotide sequence ID" value="NZ_JACHMN010000001.1"/>
</dbReference>